<dbReference type="STRING" id="1220924.W2S8P4"/>
<dbReference type="OrthoDB" id="26525at2759"/>
<keyword evidence="3" id="KW-1185">Reference proteome</keyword>
<gene>
    <name evidence="2" type="ORF">HMPREF1541_09876</name>
</gene>
<dbReference type="InterPro" id="IPR011992">
    <property type="entry name" value="EF-hand-dom_pair"/>
</dbReference>
<dbReference type="Proteomes" id="UP000030752">
    <property type="component" value="Unassembled WGS sequence"/>
</dbReference>
<dbReference type="HOGENOM" id="CLU_061288_5_1_1"/>
<evidence type="ECO:0000256" key="1">
    <source>
        <dbReference type="SAM" id="MobiDB-lite"/>
    </source>
</evidence>
<dbReference type="Gene3D" id="1.10.238.10">
    <property type="entry name" value="EF-hand"/>
    <property type="match status" value="2"/>
</dbReference>
<evidence type="ECO:0000313" key="2">
    <source>
        <dbReference type="EMBL" id="ETN45000.1"/>
    </source>
</evidence>
<feature type="compositionally biased region" description="Acidic residues" evidence="1">
    <location>
        <begin position="112"/>
        <end position="122"/>
    </location>
</feature>
<dbReference type="eggNOG" id="KOG0028">
    <property type="taxonomic scope" value="Eukaryota"/>
</dbReference>
<protein>
    <recommendedName>
        <fullName evidence="4">EF-hand domain-containing protein</fullName>
    </recommendedName>
</protein>
<organism evidence="2 3">
    <name type="scientific">Cyphellophora europaea (strain CBS 101466)</name>
    <name type="common">Phialophora europaea</name>
    <dbReference type="NCBI Taxonomy" id="1220924"/>
    <lineage>
        <taxon>Eukaryota</taxon>
        <taxon>Fungi</taxon>
        <taxon>Dikarya</taxon>
        <taxon>Ascomycota</taxon>
        <taxon>Pezizomycotina</taxon>
        <taxon>Eurotiomycetes</taxon>
        <taxon>Chaetothyriomycetidae</taxon>
        <taxon>Chaetothyriales</taxon>
        <taxon>Cyphellophoraceae</taxon>
        <taxon>Cyphellophora</taxon>
    </lineage>
</organism>
<dbReference type="SUPFAM" id="SSF47473">
    <property type="entry name" value="EF-hand"/>
    <property type="match status" value="1"/>
</dbReference>
<accession>W2S8P4</accession>
<dbReference type="RefSeq" id="XP_008712770.1">
    <property type="nucleotide sequence ID" value="XM_008714548.1"/>
</dbReference>
<feature type="region of interest" description="Disordered" evidence="1">
    <location>
        <begin position="106"/>
        <end position="126"/>
    </location>
</feature>
<sequence length="201" mass="22283">MPPRRQVKPAGPPPPKRSKLARQHNISVEKEAEIRSAWQAFRTLNVPGYEQDKEGIMRTEDVRKAFAAQGLKLKPSDLSEALEILDPESEGIVTFEQFFEVSAIYQDQRSESDDEDGSDVAEEADHAQQVQIDEAFKLFTKGVDRPITMQDLREVAKTLKEDVDDSVLKAMILEANGNKGVGSGVSRDDFADVAARAGALR</sequence>
<evidence type="ECO:0008006" key="4">
    <source>
        <dbReference type="Google" id="ProtNLM"/>
    </source>
</evidence>
<dbReference type="AlphaFoldDB" id="W2S8P4"/>
<dbReference type="VEuPathDB" id="FungiDB:HMPREF1541_09876"/>
<feature type="region of interest" description="Disordered" evidence="1">
    <location>
        <begin position="1"/>
        <end position="24"/>
    </location>
</feature>
<dbReference type="EMBL" id="KB822713">
    <property type="protein sequence ID" value="ETN45000.1"/>
    <property type="molecule type" value="Genomic_DNA"/>
</dbReference>
<dbReference type="InParanoid" id="W2S8P4"/>
<dbReference type="GeneID" id="19977215"/>
<name>W2S8P4_CYPE1</name>
<proteinExistence type="predicted"/>
<reference evidence="2 3" key="1">
    <citation type="submission" date="2013-03" db="EMBL/GenBank/DDBJ databases">
        <title>The Genome Sequence of Phialophora europaea CBS 101466.</title>
        <authorList>
            <consortium name="The Broad Institute Genomics Platform"/>
            <person name="Cuomo C."/>
            <person name="de Hoog S."/>
            <person name="Gorbushina A."/>
            <person name="Walker B."/>
            <person name="Young S.K."/>
            <person name="Zeng Q."/>
            <person name="Gargeya S."/>
            <person name="Fitzgerald M."/>
            <person name="Haas B."/>
            <person name="Abouelleil A."/>
            <person name="Allen A.W."/>
            <person name="Alvarado L."/>
            <person name="Arachchi H.M."/>
            <person name="Berlin A.M."/>
            <person name="Chapman S.B."/>
            <person name="Gainer-Dewar J."/>
            <person name="Goldberg J."/>
            <person name="Griggs A."/>
            <person name="Gujja S."/>
            <person name="Hansen M."/>
            <person name="Howarth C."/>
            <person name="Imamovic A."/>
            <person name="Ireland A."/>
            <person name="Larimer J."/>
            <person name="McCowan C."/>
            <person name="Murphy C."/>
            <person name="Pearson M."/>
            <person name="Poon T.W."/>
            <person name="Priest M."/>
            <person name="Roberts A."/>
            <person name="Saif S."/>
            <person name="Shea T."/>
            <person name="Sisk P."/>
            <person name="Sykes S."/>
            <person name="Wortman J."/>
            <person name="Nusbaum C."/>
            <person name="Birren B."/>
        </authorList>
    </citation>
    <scope>NUCLEOTIDE SEQUENCE [LARGE SCALE GENOMIC DNA]</scope>
    <source>
        <strain evidence="2 3">CBS 101466</strain>
    </source>
</reference>
<evidence type="ECO:0000313" key="3">
    <source>
        <dbReference type="Proteomes" id="UP000030752"/>
    </source>
</evidence>